<evidence type="ECO:0000313" key="3">
    <source>
        <dbReference type="Proteomes" id="UP000035287"/>
    </source>
</evidence>
<proteinExistence type="predicted"/>
<feature type="region of interest" description="Disordered" evidence="1">
    <location>
        <begin position="89"/>
        <end position="120"/>
    </location>
</feature>
<name>A0A0G3XE19_9SPHN</name>
<sequence>MTESEVIEAKRLRRAARDVFDTQKDLVKADLDAASLGKRVATRLVEDGKYMAEEAADAASNHKVIATAGGLALTGWLLRKPLMAFAASVFGSGGDTPDEEAEHEEAEPEPQDTAEDAQAD</sequence>
<evidence type="ECO:0000256" key="1">
    <source>
        <dbReference type="SAM" id="MobiDB-lite"/>
    </source>
</evidence>
<keyword evidence="3" id="KW-1185">Reference proteome</keyword>
<dbReference type="PATRIC" id="fig|1348774.3.peg.1464"/>
<dbReference type="RefSeq" id="WP_047820475.1">
    <property type="nucleotide sequence ID" value="NZ_CP011770.1"/>
</dbReference>
<dbReference type="EMBL" id="CP011770">
    <property type="protein sequence ID" value="AKM09790.1"/>
    <property type="molecule type" value="Genomic_DNA"/>
</dbReference>
<accession>A0A0G3XE19</accession>
<dbReference type="OrthoDB" id="7433140at2"/>
<feature type="compositionally biased region" description="Acidic residues" evidence="1">
    <location>
        <begin position="96"/>
        <end position="120"/>
    </location>
</feature>
<dbReference type="AlphaFoldDB" id="A0A0G3XE19"/>
<evidence type="ECO:0000313" key="2">
    <source>
        <dbReference type="EMBL" id="AKM09790.1"/>
    </source>
</evidence>
<organism evidence="2 3">
    <name type="scientific">Croceicoccus naphthovorans</name>
    <dbReference type="NCBI Taxonomy" id="1348774"/>
    <lineage>
        <taxon>Bacteria</taxon>
        <taxon>Pseudomonadati</taxon>
        <taxon>Pseudomonadota</taxon>
        <taxon>Alphaproteobacteria</taxon>
        <taxon>Sphingomonadales</taxon>
        <taxon>Erythrobacteraceae</taxon>
        <taxon>Croceicoccus</taxon>
    </lineage>
</organism>
<gene>
    <name evidence="2" type="ORF">AB433_07005</name>
</gene>
<reference evidence="2 3" key="1">
    <citation type="submission" date="2015-06" db="EMBL/GenBank/DDBJ databases">
        <authorList>
            <person name="Zeng Y."/>
            <person name="Huang Y."/>
        </authorList>
    </citation>
    <scope>NUCLEOTIDE SEQUENCE [LARGE SCALE GENOMIC DNA]</scope>
    <source>
        <strain evidence="2 3">PQ-2</strain>
    </source>
</reference>
<dbReference type="Proteomes" id="UP000035287">
    <property type="component" value="Chromosome"/>
</dbReference>
<protein>
    <submittedName>
        <fullName evidence="2">Uncharacterized protein</fullName>
    </submittedName>
</protein>
<dbReference type="KEGG" id="cna:AB433_07005"/>
<dbReference type="STRING" id="1348774.AB433_07005"/>